<dbReference type="InterPro" id="IPR018060">
    <property type="entry name" value="HTH_AraC"/>
</dbReference>
<dbReference type="InterPro" id="IPR018062">
    <property type="entry name" value="HTH_AraC-typ_CS"/>
</dbReference>
<evidence type="ECO:0000256" key="1">
    <source>
        <dbReference type="ARBA" id="ARBA00023015"/>
    </source>
</evidence>
<dbReference type="SUPFAM" id="SSF46689">
    <property type="entry name" value="Homeodomain-like"/>
    <property type="match status" value="2"/>
</dbReference>
<dbReference type="Gene3D" id="1.10.10.60">
    <property type="entry name" value="Homeodomain-like"/>
    <property type="match status" value="2"/>
</dbReference>
<dbReference type="EMBL" id="JAGGLB010000043">
    <property type="protein sequence ID" value="MBP1996072.1"/>
    <property type="molecule type" value="Genomic_DNA"/>
</dbReference>
<feature type="domain" description="HTH araC/xylS-type" evidence="4">
    <location>
        <begin position="184"/>
        <end position="282"/>
    </location>
</feature>
<dbReference type="PROSITE" id="PS01124">
    <property type="entry name" value="HTH_ARAC_FAMILY_2"/>
    <property type="match status" value="1"/>
</dbReference>
<dbReference type="InterPro" id="IPR009057">
    <property type="entry name" value="Homeodomain-like_sf"/>
</dbReference>
<dbReference type="Pfam" id="PF12833">
    <property type="entry name" value="HTH_18"/>
    <property type="match status" value="1"/>
</dbReference>
<evidence type="ECO:0000256" key="3">
    <source>
        <dbReference type="ARBA" id="ARBA00023163"/>
    </source>
</evidence>
<dbReference type="SUPFAM" id="SSF51215">
    <property type="entry name" value="Regulatory protein AraC"/>
    <property type="match status" value="1"/>
</dbReference>
<reference evidence="5 6" key="1">
    <citation type="submission" date="2021-03" db="EMBL/GenBank/DDBJ databases">
        <title>Genomic Encyclopedia of Type Strains, Phase IV (KMG-IV): sequencing the most valuable type-strain genomes for metagenomic binning, comparative biology and taxonomic classification.</title>
        <authorList>
            <person name="Goeker M."/>
        </authorList>
    </citation>
    <scope>NUCLEOTIDE SEQUENCE [LARGE SCALE GENOMIC DNA]</scope>
    <source>
        <strain evidence="5 6">DSM 26048</strain>
    </source>
</reference>
<protein>
    <submittedName>
        <fullName evidence="5">AraC-like DNA-binding protein</fullName>
    </submittedName>
</protein>
<name>A0ABS4J888_9BACL</name>
<dbReference type="InterPro" id="IPR003313">
    <property type="entry name" value="AraC-bd"/>
</dbReference>
<comment type="caution">
    <text evidence="5">The sequence shown here is derived from an EMBL/GenBank/DDBJ whole genome shotgun (WGS) entry which is preliminary data.</text>
</comment>
<keyword evidence="1" id="KW-0805">Transcription regulation</keyword>
<dbReference type="RefSeq" id="WP_209978149.1">
    <property type="nucleotide sequence ID" value="NZ_JAGGLB010000043.1"/>
</dbReference>
<dbReference type="Pfam" id="PF02311">
    <property type="entry name" value="AraC_binding"/>
    <property type="match status" value="1"/>
</dbReference>
<dbReference type="InterPro" id="IPR014710">
    <property type="entry name" value="RmlC-like_jellyroll"/>
</dbReference>
<sequence length="285" mass="33285">MNHLQLLLPGSLFWQPEFPMCVTREREFFSLAMHVHDFIEINYVAEGKGFHYIGEERLQVQRGDLFIIPIGTAHVYRPVSPHAAHELIVYNCLFSTELLHKLLKAHALPAELEQMLTEGNGEYRYFKDSQHEFRPLMEQLFKEHSLRLSGYEPVLCGLLLQLLIGLYRCEKQVHRPGASFHQLQNVFEYMAKHYAEPISLEHLAGMIPISVSYLQRLFKRTTGQSITEYLQNLRIEKSCELLQRSPLSVRDIASQIGYKDLKFFHALFKKKTGFSPYQYRKKANL</sequence>
<keyword evidence="2" id="KW-0238">DNA-binding</keyword>
<dbReference type="Gene3D" id="2.60.120.10">
    <property type="entry name" value="Jelly Rolls"/>
    <property type="match status" value="1"/>
</dbReference>
<dbReference type="InterPro" id="IPR020449">
    <property type="entry name" value="Tscrpt_reg_AraC-type_HTH"/>
</dbReference>
<keyword evidence="6" id="KW-1185">Reference proteome</keyword>
<dbReference type="PANTHER" id="PTHR43280:SF28">
    <property type="entry name" value="HTH-TYPE TRANSCRIPTIONAL ACTIVATOR RHAS"/>
    <property type="match status" value="1"/>
</dbReference>
<evidence type="ECO:0000313" key="6">
    <source>
        <dbReference type="Proteomes" id="UP001519287"/>
    </source>
</evidence>
<keyword evidence="3" id="KW-0804">Transcription</keyword>
<dbReference type="PANTHER" id="PTHR43280">
    <property type="entry name" value="ARAC-FAMILY TRANSCRIPTIONAL REGULATOR"/>
    <property type="match status" value="1"/>
</dbReference>
<dbReference type="PRINTS" id="PR00032">
    <property type="entry name" value="HTHARAC"/>
</dbReference>
<proteinExistence type="predicted"/>
<accession>A0ABS4J888</accession>
<dbReference type="Proteomes" id="UP001519287">
    <property type="component" value="Unassembled WGS sequence"/>
</dbReference>
<gene>
    <name evidence="5" type="ORF">J2Z66_007716</name>
</gene>
<evidence type="ECO:0000256" key="2">
    <source>
        <dbReference type="ARBA" id="ARBA00023125"/>
    </source>
</evidence>
<dbReference type="PROSITE" id="PS00041">
    <property type="entry name" value="HTH_ARAC_FAMILY_1"/>
    <property type="match status" value="1"/>
</dbReference>
<evidence type="ECO:0000259" key="4">
    <source>
        <dbReference type="PROSITE" id="PS01124"/>
    </source>
</evidence>
<evidence type="ECO:0000313" key="5">
    <source>
        <dbReference type="EMBL" id="MBP1996072.1"/>
    </source>
</evidence>
<organism evidence="5 6">
    <name type="scientific">Paenibacillus eucommiae</name>
    <dbReference type="NCBI Taxonomy" id="1355755"/>
    <lineage>
        <taxon>Bacteria</taxon>
        <taxon>Bacillati</taxon>
        <taxon>Bacillota</taxon>
        <taxon>Bacilli</taxon>
        <taxon>Bacillales</taxon>
        <taxon>Paenibacillaceae</taxon>
        <taxon>Paenibacillus</taxon>
    </lineage>
</organism>
<dbReference type="SMART" id="SM00342">
    <property type="entry name" value="HTH_ARAC"/>
    <property type="match status" value="1"/>
</dbReference>
<dbReference type="InterPro" id="IPR037923">
    <property type="entry name" value="HTH-like"/>
</dbReference>